<accession>A0A0D9ZB58</accession>
<reference evidence="2" key="2">
    <citation type="submission" date="2018-05" db="EMBL/GenBank/DDBJ databases">
        <title>OgluRS3 (Oryza glumaepatula Reference Sequence Version 3).</title>
        <authorList>
            <person name="Zhang J."/>
            <person name="Kudrna D."/>
            <person name="Lee S."/>
            <person name="Talag J."/>
            <person name="Welchert J."/>
            <person name="Wing R.A."/>
        </authorList>
    </citation>
    <scope>NUCLEOTIDE SEQUENCE [LARGE SCALE GENOMIC DNA]</scope>
</reference>
<dbReference type="Gramene" id="OGLUM03G28460.1">
    <property type="protein sequence ID" value="OGLUM03G28460.1"/>
    <property type="gene ID" value="OGLUM03G28460"/>
</dbReference>
<sequence length="78" mass="8116">MRGAAVGGVGRWRGGAAVGGEGDKGDGCGDSGGSVEGVRGDGERAPRRRVSSSLLHALLLVPALRRRWKESVEPAHRR</sequence>
<dbReference type="AlphaFoldDB" id="A0A0D9ZB58"/>
<dbReference type="Proteomes" id="UP000026961">
    <property type="component" value="Chromosome 3"/>
</dbReference>
<evidence type="ECO:0000313" key="3">
    <source>
        <dbReference type="Proteomes" id="UP000026961"/>
    </source>
</evidence>
<keyword evidence="3" id="KW-1185">Reference proteome</keyword>
<protein>
    <submittedName>
        <fullName evidence="2">Uncharacterized protein</fullName>
    </submittedName>
</protein>
<evidence type="ECO:0000256" key="1">
    <source>
        <dbReference type="SAM" id="MobiDB-lite"/>
    </source>
</evidence>
<dbReference type="HOGENOM" id="CLU_2625967_0_0_1"/>
<reference evidence="2" key="1">
    <citation type="submission" date="2015-04" db="UniProtKB">
        <authorList>
            <consortium name="EnsemblPlants"/>
        </authorList>
    </citation>
    <scope>IDENTIFICATION</scope>
</reference>
<proteinExistence type="predicted"/>
<name>A0A0D9ZB58_9ORYZ</name>
<dbReference type="EnsemblPlants" id="OGLUM03G28460.1">
    <property type="protein sequence ID" value="OGLUM03G28460.1"/>
    <property type="gene ID" value="OGLUM03G28460"/>
</dbReference>
<feature type="compositionally biased region" description="Gly residues" evidence="1">
    <location>
        <begin position="1"/>
        <end position="20"/>
    </location>
</feature>
<evidence type="ECO:0000313" key="2">
    <source>
        <dbReference type="EnsemblPlants" id="OGLUM03G28460.1"/>
    </source>
</evidence>
<organism evidence="2">
    <name type="scientific">Oryza glumipatula</name>
    <dbReference type="NCBI Taxonomy" id="40148"/>
    <lineage>
        <taxon>Eukaryota</taxon>
        <taxon>Viridiplantae</taxon>
        <taxon>Streptophyta</taxon>
        <taxon>Embryophyta</taxon>
        <taxon>Tracheophyta</taxon>
        <taxon>Spermatophyta</taxon>
        <taxon>Magnoliopsida</taxon>
        <taxon>Liliopsida</taxon>
        <taxon>Poales</taxon>
        <taxon>Poaceae</taxon>
        <taxon>BOP clade</taxon>
        <taxon>Oryzoideae</taxon>
        <taxon>Oryzeae</taxon>
        <taxon>Oryzinae</taxon>
        <taxon>Oryza</taxon>
    </lineage>
</organism>
<feature type="region of interest" description="Disordered" evidence="1">
    <location>
        <begin position="1"/>
        <end position="47"/>
    </location>
</feature>